<dbReference type="InterPro" id="IPR007835">
    <property type="entry name" value="MOFRL"/>
</dbReference>
<organism evidence="3 4">
    <name type="scientific">Serpentinimonas maccroryi</name>
    <dbReference type="NCBI Taxonomy" id="1458426"/>
    <lineage>
        <taxon>Bacteria</taxon>
        <taxon>Pseudomonadati</taxon>
        <taxon>Pseudomonadota</taxon>
        <taxon>Betaproteobacteria</taxon>
        <taxon>Burkholderiales</taxon>
        <taxon>Comamonadaceae</taxon>
        <taxon>Serpentinimonas</taxon>
    </lineage>
</organism>
<dbReference type="Proteomes" id="UP000066014">
    <property type="component" value="Chromosome"/>
</dbReference>
<dbReference type="GO" id="GO:0005737">
    <property type="term" value="C:cytoplasm"/>
    <property type="evidence" value="ECO:0007669"/>
    <property type="project" value="TreeGrafter"/>
</dbReference>
<dbReference type="PANTHER" id="PTHR12227">
    <property type="entry name" value="GLYCERATE KINASE"/>
    <property type="match status" value="1"/>
</dbReference>
<evidence type="ECO:0000259" key="1">
    <source>
        <dbReference type="Pfam" id="PF05161"/>
    </source>
</evidence>
<dbReference type="HOGENOM" id="CLU_032279_1_1_4"/>
<dbReference type="Gene3D" id="3.40.50.10180">
    <property type="entry name" value="Glycerate kinase, MOFRL-like N-terminal domain"/>
    <property type="match status" value="1"/>
</dbReference>
<dbReference type="PANTHER" id="PTHR12227:SF0">
    <property type="entry name" value="GLYCERATE KINASE"/>
    <property type="match status" value="1"/>
</dbReference>
<accession>A0A060NKZ4</accession>
<keyword evidence="4" id="KW-1185">Reference proteome</keyword>
<feature type="domain" description="MOFRL" evidence="1">
    <location>
        <begin position="334"/>
        <end position="441"/>
    </location>
</feature>
<name>A0A060NKZ4_9BURK</name>
<gene>
    <name evidence="3" type="ORF">SMCB_0154</name>
</gene>
<evidence type="ECO:0000313" key="3">
    <source>
        <dbReference type="EMBL" id="BAO82382.1"/>
    </source>
</evidence>
<dbReference type="InterPro" id="IPR039760">
    <property type="entry name" value="MOFRL_protein"/>
</dbReference>
<dbReference type="GO" id="GO:0008887">
    <property type="term" value="F:glycerate kinase activity"/>
    <property type="evidence" value="ECO:0007669"/>
    <property type="project" value="InterPro"/>
</dbReference>
<feature type="domain" description="MOFRL-associated" evidence="2">
    <location>
        <begin position="29"/>
        <end position="254"/>
    </location>
</feature>
<dbReference type="Pfam" id="PF13660">
    <property type="entry name" value="DUF4147"/>
    <property type="match status" value="1"/>
</dbReference>
<dbReference type="KEGG" id="cbab:SMCB_0154"/>
<dbReference type="Pfam" id="PF05161">
    <property type="entry name" value="MOFRL"/>
    <property type="match status" value="1"/>
</dbReference>
<dbReference type="RefSeq" id="WP_082027140.1">
    <property type="nucleotide sequence ID" value="NZ_AP014569.1"/>
</dbReference>
<keyword evidence="3" id="KW-0418">Kinase</keyword>
<proteinExistence type="predicted"/>
<dbReference type="STRING" id="1458426.SMCB_0154"/>
<dbReference type="FunFam" id="3.40.1480.10:FF:000002">
    <property type="entry name" value="Glycerate kinase"/>
    <property type="match status" value="1"/>
</dbReference>
<dbReference type="OrthoDB" id="9766552at2"/>
<reference evidence="3 4" key="1">
    <citation type="journal article" date="2014" name="Nat. Commun.">
        <title>Physiological and genomic features of highly alkaliphilic hydrogen-utilizing Betaproteobacteria from a continental serpentinizing site.</title>
        <authorList>
            <person name="Suzuki S."/>
            <person name="Kuenen J.G."/>
            <person name="Schipper K."/>
            <person name="van der Velde S."/>
            <person name="Ishii S."/>
            <person name="Wu A."/>
            <person name="Sorokin D.Y."/>
            <person name="Tenney A."/>
            <person name="Meng X.Y."/>
            <person name="Morrill P.L."/>
            <person name="Kamagata Y."/>
            <person name="Muyzer G."/>
            <person name="Nealson K.H."/>
        </authorList>
    </citation>
    <scope>NUCLEOTIDE SEQUENCE [LARGE SCALE GENOMIC DNA]</scope>
    <source>
        <strain evidence="3 4">B1</strain>
    </source>
</reference>
<dbReference type="InterPro" id="IPR025286">
    <property type="entry name" value="MOFRL_assoc_dom"/>
</dbReference>
<evidence type="ECO:0000259" key="2">
    <source>
        <dbReference type="Pfam" id="PF13660"/>
    </source>
</evidence>
<dbReference type="InterPro" id="IPR038614">
    <property type="entry name" value="GK_N_sf"/>
</dbReference>
<dbReference type="EMBL" id="AP014569">
    <property type="protein sequence ID" value="BAO82382.1"/>
    <property type="molecule type" value="Genomic_DNA"/>
</dbReference>
<evidence type="ECO:0000313" key="4">
    <source>
        <dbReference type="Proteomes" id="UP000066014"/>
    </source>
</evidence>
<dbReference type="InterPro" id="IPR037035">
    <property type="entry name" value="GK-like_C_sf"/>
</dbReference>
<dbReference type="AlphaFoldDB" id="A0A060NKZ4"/>
<dbReference type="Gene3D" id="3.40.1480.10">
    <property type="entry name" value="MOFRL domain"/>
    <property type="match status" value="1"/>
</dbReference>
<protein>
    <submittedName>
        <fullName evidence="3">Putative glycerate kinase</fullName>
    </submittedName>
</protein>
<keyword evidence="3" id="KW-0808">Transferase</keyword>
<dbReference type="SUPFAM" id="SSF82544">
    <property type="entry name" value="GckA/TtuD-like"/>
    <property type="match status" value="1"/>
</dbReference>
<sequence>MTTTSHTETLLHSAHVATDHFGSAPAPLLRQLFAAAVAAAQPALCLPPHLPRAAEIGSGRLWVVGAGKASAAMAQAVEAHWDGDPQALGGLVVTRYGHEAPCSRIEIVAAAHPVPDLAGWRAAERVLASVQGLSAADTVLCLLSGGGSALWPLALPGLGLAEQQALARAMLASGARIGEINCLRRHLSALQGGRLAAACYPARVLTLLISDVPGDDPADIASGPTVPDPSTCADALAIAQRYRLPLPAAALELLHSGRGETIKPGDARLARSELRWLATPQMALEAAASAARAAGFEAHILSDALQGEAREVGKVLAALARQIAQRQQPFAAPCLLLSGGETSVTLRTPSPGQGGRNVECLLACALELVGQPGVHALMADTDGIDGNGPAAGALIGPDTLARAQALGLDAQHMLDQHDAHGFFAALGDALHSGPTRTNVNDFRALLIAPP</sequence>